<keyword evidence="2" id="KW-1185">Reference proteome</keyword>
<dbReference type="HOGENOM" id="CLU_1915303_0_0_6"/>
<sequence>MAIEHGTFTLKLLPNNIVLADAKGPWNIEAVEHYHHDIAEIVASFNGAPWRHIAILRSETLFMPDVVARLEQHFLWRKKHNVLSDTTILSNSFSENISKQQIHRMFEKFDMPHFFANDLDAALKQINELNAL</sequence>
<dbReference type="eggNOG" id="ENOG5030418">
    <property type="taxonomic scope" value="Bacteria"/>
</dbReference>
<evidence type="ECO:0008006" key="3">
    <source>
        <dbReference type="Google" id="ProtNLM"/>
    </source>
</evidence>
<dbReference type="EMBL" id="CP009889">
    <property type="protein sequence ID" value="AIY66466.1"/>
    <property type="molecule type" value="Genomic_DNA"/>
</dbReference>
<name>A0A0A7EK74_9GAMM</name>
<protein>
    <recommendedName>
        <fullName evidence="3">STAS/SEC14 domain-containing protein</fullName>
    </recommendedName>
</protein>
<dbReference type="Proteomes" id="UP000030341">
    <property type="component" value="Chromosome 2"/>
</dbReference>
<organism evidence="1 2">
    <name type="scientific">Pseudoalteromonas piratica</name>
    <dbReference type="NCBI Taxonomy" id="1348114"/>
    <lineage>
        <taxon>Bacteria</taxon>
        <taxon>Pseudomonadati</taxon>
        <taxon>Pseudomonadota</taxon>
        <taxon>Gammaproteobacteria</taxon>
        <taxon>Alteromonadales</taxon>
        <taxon>Pseudoalteromonadaceae</taxon>
        <taxon>Pseudoalteromonas</taxon>
    </lineage>
</organism>
<gene>
    <name evidence="1" type="ORF">OM33_15005</name>
</gene>
<reference evidence="1 2" key="1">
    <citation type="submission" date="2014-11" db="EMBL/GenBank/DDBJ databases">
        <title>Complete Genome Sequence of Pseudoalteromonas sp. Strain OCN003 Isolated from Kaneohe Bay, Oahu, Hawaii.</title>
        <authorList>
            <person name="Beurmann S."/>
            <person name="Videau P."/>
            <person name="Ushijima B."/>
            <person name="Smith A.M."/>
            <person name="Aeby G.S."/>
            <person name="Callahan S.M."/>
            <person name="Belcaid M."/>
        </authorList>
    </citation>
    <scope>NUCLEOTIDE SEQUENCE [LARGE SCALE GENOMIC DNA]</scope>
    <source>
        <strain evidence="1 2">OCN003</strain>
    </source>
</reference>
<proteinExistence type="predicted"/>
<dbReference type="KEGG" id="pseo:OM33_15005"/>
<evidence type="ECO:0000313" key="1">
    <source>
        <dbReference type="EMBL" id="AIY66466.1"/>
    </source>
</evidence>
<dbReference type="OrthoDB" id="6335299at2"/>
<evidence type="ECO:0000313" key="2">
    <source>
        <dbReference type="Proteomes" id="UP000030341"/>
    </source>
</evidence>
<dbReference type="RefSeq" id="WP_040134705.1">
    <property type="nucleotide sequence ID" value="NZ_CP009889.1"/>
</dbReference>
<dbReference type="STRING" id="1348114.OM33_15005"/>
<dbReference type="AlphaFoldDB" id="A0A0A7EK74"/>
<accession>A0A0A7EK74</accession>